<gene>
    <name evidence="1" type="ORF">SAMN05192589_1491</name>
</gene>
<dbReference type="STRING" id="187868.SAMN05192589_1491"/>
<evidence type="ECO:0000313" key="1">
    <source>
        <dbReference type="EMBL" id="SDE79530.1"/>
    </source>
</evidence>
<feature type="non-terminal residue" evidence="1">
    <location>
        <position position="112"/>
    </location>
</feature>
<name>A0A1G7FUE2_9BURK</name>
<dbReference type="RefSeq" id="WP_217640202.1">
    <property type="nucleotide sequence ID" value="NZ_FMZC01000049.1"/>
</dbReference>
<dbReference type="Proteomes" id="UP000198781">
    <property type="component" value="Unassembled WGS sequence"/>
</dbReference>
<sequence>MTAPTIAEYLSYANLQIAAESFIRDEVTGELRSSGTEYLAALTRGNLHSSRFAATQAKEFADDWQVVDQRANTKTGFSGTLFRRVRDDPATGAKAGETVLSFRSTEFIDDAA</sequence>
<proteinExistence type="predicted"/>
<evidence type="ECO:0000313" key="2">
    <source>
        <dbReference type="Proteomes" id="UP000198781"/>
    </source>
</evidence>
<dbReference type="EMBL" id="FMZC01000049">
    <property type="protein sequence ID" value="SDE79530.1"/>
    <property type="molecule type" value="Genomic_DNA"/>
</dbReference>
<accession>A0A1G7FUE2</accession>
<dbReference type="AlphaFoldDB" id="A0A1G7FUE2"/>
<organism evidence="1 2">
    <name type="scientific">Paracidovorax valerianellae</name>
    <dbReference type="NCBI Taxonomy" id="187868"/>
    <lineage>
        <taxon>Bacteria</taxon>
        <taxon>Pseudomonadati</taxon>
        <taxon>Pseudomonadota</taxon>
        <taxon>Betaproteobacteria</taxon>
        <taxon>Burkholderiales</taxon>
        <taxon>Comamonadaceae</taxon>
        <taxon>Paracidovorax</taxon>
    </lineage>
</organism>
<keyword evidence="2" id="KW-1185">Reference proteome</keyword>
<reference evidence="1 2" key="1">
    <citation type="submission" date="2016-10" db="EMBL/GenBank/DDBJ databases">
        <authorList>
            <person name="de Groot N.N."/>
        </authorList>
    </citation>
    <scope>NUCLEOTIDE SEQUENCE [LARGE SCALE GENOMIC DNA]</scope>
    <source>
        <strain evidence="1 2">DSM 16619</strain>
    </source>
</reference>
<protein>
    <submittedName>
        <fullName evidence="1">Uncharacterized protein</fullName>
    </submittedName>
</protein>